<name>A0AAP0LYS2_9ROSI</name>
<dbReference type="InterPro" id="IPR017930">
    <property type="entry name" value="Myb_dom"/>
</dbReference>
<proteinExistence type="predicted"/>
<dbReference type="PANTHER" id="PTHR45675">
    <property type="entry name" value="MYB TRANSCRIPTION FACTOR-RELATED-RELATED"/>
    <property type="match status" value="1"/>
</dbReference>
<evidence type="ECO:0000256" key="6">
    <source>
        <dbReference type="ARBA" id="ARBA00023242"/>
    </source>
</evidence>
<dbReference type="FunFam" id="1.10.10.60:FF:000011">
    <property type="entry name" value="Myb transcription factor"/>
    <property type="match status" value="1"/>
</dbReference>
<evidence type="ECO:0000259" key="7">
    <source>
        <dbReference type="PROSITE" id="PS50090"/>
    </source>
</evidence>
<dbReference type="Gene3D" id="1.10.10.60">
    <property type="entry name" value="Homeodomain-like"/>
    <property type="match status" value="2"/>
</dbReference>
<keyword evidence="5" id="KW-0804">Transcription</keyword>
<dbReference type="SMART" id="SM00717">
    <property type="entry name" value="SANT"/>
    <property type="match status" value="1"/>
</dbReference>
<dbReference type="Pfam" id="PF00249">
    <property type="entry name" value="Myb_DNA-binding"/>
    <property type="match status" value="2"/>
</dbReference>
<dbReference type="PROSITE" id="PS51294">
    <property type="entry name" value="HTH_MYB"/>
    <property type="match status" value="2"/>
</dbReference>
<keyword evidence="2" id="KW-0677">Repeat</keyword>
<dbReference type="AlphaFoldDB" id="A0AAP0LYS2"/>
<evidence type="ECO:0000256" key="3">
    <source>
        <dbReference type="ARBA" id="ARBA00023015"/>
    </source>
</evidence>
<comment type="subcellular location">
    <subcellularLocation>
        <location evidence="1">Nucleus</location>
    </subcellularLocation>
</comment>
<keyword evidence="6" id="KW-0539">Nucleus</keyword>
<evidence type="ECO:0000256" key="4">
    <source>
        <dbReference type="ARBA" id="ARBA00023125"/>
    </source>
</evidence>
<dbReference type="GO" id="GO:0043565">
    <property type="term" value="F:sequence-specific DNA binding"/>
    <property type="evidence" value="ECO:0007669"/>
    <property type="project" value="InterPro"/>
</dbReference>
<dbReference type="InterPro" id="IPR009057">
    <property type="entry name" value="Homeodomain-like_sf"/>
</dbReference>
<evidence type="ECO:0000256" key="2">
    <source>
        <dbReference type="ARBA" id="ARBA00022737"/>
    </source>
</evidence>
<organism evidence="9 10">
    <name type="scientific">Citrus x changshan-huyou</name>
    <dbReference type="NCBI Taxonomy" id="2935761"/>
    <lineage>
        <taxon>Eukaryota</taxon>
        <taxon>Viridiplantae</taxon>
        <taxon>Streptophyta</taxon>
        <taxon>Embryophyta</taxon>
        <taxon>Tracheophyta</taxon>
        <taxon>Spermatophyta</taxon>
        <taxon>Magnoliopsida</taxon>
        <taxon>eudicotyledons</taxon>
        <taxon>Gunneridae</taxon>
        <taxon>Pentapetalae</taxon>
        <taxon>rosids</taxon>
        <taxon>malvids</taxon>
        <taxon>Sapindales</taxon>
        <taxon>Rutaceae</taxon>
        <taxon>Aurantioideae</taxon>
        <taxon>Citrus</taxon>
    </lineage>
</organism>
<dbReference type="GO" id="GO:0005634">
    <property type="term" value="C:nucleus"/>
    <property type="evidence" value="ECO:0007669"/>
    <property type="project" value="UniProtKB-SubCell"/>
</dbReference>
<reference evidence="9 10" key="1">
    <citation type="submission" date="2024-05" db="EMBL/GenBank/DDBJ databases">
        <title>Haplotype-resolved chromosome-level genome assembly of Huyou (Citrus changshanensis).</title>
        <authorList>
            <person name="Miao C."/>
            <person name="Chen W."/>
            <person name="Wu Y."/>
            <person name="Wang L."/>
            <person name="Zhao S."/>
            <person name="Grierson D."/>
            <person name="Xu C."/>
            <person name="Chen K."/>
        </authorList>
    </citation>
    <scope>NUCLEOTIDE SEQUENCE [LARGE SCALE GENOMIC DNA]</scope>
    <source>
        <strain evidence="9">01-14</strain>
        <tissue evidence="9">Leaf</tissue>
    </source>
</reference>
<dbReference type="PANTHER" id="PTHR45675:SF8">
    <property type="entry name" value="TRANSCRIPTION FACTOR MYB27"/>
    <property type="match status" value="1"/>
</dbReference>
<evidence type="ECO:0000313" key="9">
    <source>
        <dbReference type="EMBL" id="KAK9192858.1"/>
    </source>
</evidence>
<dbReference type="CDD" id="cd00167">
    <property type="entry name" value="SANT"/>
    <property type="match status" value="1"/>
</dbReference>
<evidence type="ECO:0000256" key="1">
    <source>
        <dbReference type="ARBA" id="ARBA00004123"/>
    </source>
</evidence>
<evidence type="ECO:0000259" key="8">
    <source>
        <dbReference type="PROSITE" id="PS51294"/>
    </source>
</evidence>
<dbReference type="EMBL" id="JBCGBO010000006">
    <property type="protein sequence ID" value="KAK9192858.1"/>
    <property type="molecule type" value="Genomic_DNA"/>
</dbReference>
<feature type="domain" description="HTH myb-type" evidence="8">
    <location>
        <begin position="14"/>
        <end position="65"/>
    </location>
</feature>
<gene>
    <name evidence="9" type="ORF">WN944_003551</name>
</gene>
<evidence type="ECO:0000256" key="5">
    <source>
        <dbReference type="ARBA" id="ARBA00023163"/>
    </source>
</evidence>
<keyword evidence="3" id="KW-0805">Transcription regulation</keyword>
<keyword evidence="10" id="KW-1185">Reference proteome</keyword>
<dbReference type="InterPro" id="IPR044676">
    <property type="entry name" value="EOBI/EOBII-like_plant"/>
</dbReference>
<feature type="domain" description="HTH myb-type" evidence="8">
    <location>
        <begin position="69"/>
        <end position="96"/>
    </location>
</feature>
<feature type="domain" description="Myb-like" evidence="7">
    <location>
        <begin position="9"/>
        <end position="61"/>
    </location>
</feature>
<dbReference type="SUPFAM" id="SSF46689">
    <property type="entry name" value="Homeodomain-like"/>
    <property type="match status" value="1"/>
</dbReference>
<comment type="caution">
    <text evidence="9">The sequence shown here is derived from an EMBL/GenBank/DDBJ whole genome shotgun (WGS) entry which is preliminary data.</text>
</comment>
<dbReference type="PROSITE" id="PS50090">
    <property type="entry name" value="MYB_LIKE"/>
    <property type="match status" value="1"/>
</dbReference>
<accession>A0AAP0LYS2</accession>
<dbReference type="GO" id="GO:0003700">
    <property type="term" value="F:DNA-binding transcription factor activity"/>
    <property type="evidence" value="ECO:0007669"/>
    <property type="project" value="InterPro"/>
</dbReference>
<keyword evidence="4" id="KW-0238">DNA-binding</keyword>
<protein>
    <submittedName>
        <fullName evidence="9">Uncharacterized protein</fullName>
    </submittedName>
</protein>
<evidence type="ECO:0000313" key="10">
    <source>
        <dbReference type="Proteomes" id="UP001428341"/>
    </source>
</evidence>
<dbReference type="Proteomes" id="UP001428341">
    <property type="component" value="Unassembled WGS sequence"/>
</dbReference>
<dbReference type="InterPro" id="IPR001005">
    <property type="entry name" value="SANT/Myb"/>
</dbReference>
<sequence>MVYQAAMQEEKSSKGPWHEEEDELLVTFVTLFGERRWDYIAKASGLKRSGKSCRLRWLNYLCPNIKHGWLRIARSLPGRTDNEIKNYWRTRIRKKIQAQEQENFQFGRNNAKRDSLFSNLDFNVQKHETDDEHKPGENTFGTDNSFDVLGFPNSAFASSPYEIG</sequence>